<dbReference type="InterPro" id="IPR015590">
    <property type="entry name" value="Aldehyde_DH_dom"/>
</dbReference>
<dbReference type="Gene3D" id="3.40.605.10">
    <property type="entry name" value="Aldehyde Dehydrogenase, Chain A, domain 1"/>
    <property type="match status" value="1"/>
</dbReference>
<feature type="active site" evidence="5">
    <location>
        <position position="238"/>
    </location>
</feature>
<comment type="caution">
    <text evidence="9">The sequence shown here is derived from an EMBL/GenBank/DDBJ whole genome shotgun (WGS) entry which is preliminary data.</text>
</comment>
<evidence type="ECO:0000256" key="2">
    <source>
        <dbReference type="ARBA" id="ARBA00023002"/>
    </source>
</evidence>
<evidence type="ECO:0000256" key="7">
    <source>
        <dbReference type="RuleBase" id="RU003345"/>
    </source>
</evidence>
<feature type="active site" evidence="5 6">
    <location>
        <position position="204"/>
    </location>
</feature>
<dbReference type="InterPro" id="IPR012394">
    <property type="entry name" value="Aldehyde_DH_NAD(P)"/>
</dbReference>
<evidence type="ECO:0000256" key="1">
    <source>
        <dbReference type="ARBA" id="ARBA00009986"/>
    </source>
</evidence>
<dbReference type="SUPFAM" id="SSF53720">
    <property type="entry name" value="ALDH-like"/>
    <property type="match status" value="1"/>
</dbReference>
<evidence type="ECO:0000313" key="10">
    <source>
        <dbReference type="Proteomes" id="UP000295724"/>
    </source>
</evidence>
<evidence type="ECO:0000256" key="4">
    <source>
        <dbReference type="PIRNR" id="PIRNR036492"/>
    </source>
</evidence>
<comment type="similarity">
    <text evidence="1 4 7">Belongs to the aldehyde dehydrogenase family.</text>
</comment>
<evidence type="ECO:0000256" key="3">
    <source>
        <dbReference type="ARBA" id="ARBA00023027"/>
    </source>
</evidence>
<dbReference type="Pfam" id="PF00171">
    <property type="entry name" value="Aldedh"/>
    <property type="match status" value="1"/>
</dbReference>
<dbReference type="CDD" id="cd07133">
    <property type="entry name" value="ALDH_CALDH_CalB"/>
    <property type="match status" value="1"/>
</dbReference>
<dbReference type="InterPro" id="IPR016161">
    <property type="entry name" value="Ald_DH/histidinol_DH"/>
</dbReference>
<dbReference type="PANTHER" id="PTHR43570:SF20">
    <property type="entry name" value="ALDEHYDE DEHYDROGENASE ALDX-RELATED"/>
    <property type="match status" value="1"/>
</dbReference>
<protein>
    <recommendedName>
        <fullName evidence="4">Aldehyde dehydrogenase</fullName>
    </recommendedName>
</protein>
<accession>A0A4R6XYE4</accession>
<keyword evidence="10" id="KW-1185">Reference proteome</keyword>
<dbReference type="Proteomes" id="UP000295724">
    <property type="component" value="Unassembled WGS sequence"/>
</dbReference>
<dbReference type="FunFam" id="3.40.309.10:FF:000003">
    <property type="entry name" value="Aldehyde dehydrogenase"/>
    <property type="match status" value="1"/>
</dbReference>
<name>A0A4R6XYE4_9GAMM</name>
<reference evidence="9 10" key="1">
    <citation type="submission" date="2019-03" db="EMBL/GenBank/DDBJ databases">
        <title>Genomic Encyclopedia of Type Strains, Phase IV (KMG-IV): sequencing the most valuable type-strain genomes for metagenomic binning, comparative biology and taxonomic classification.</title>
        <authorList>
            <person name="Goeker M."/>
        </authorList>
    </citation>
    <scope>NUCLEOTIDE SEQUENCE [LARGE SCALE GENOMIC DNA]</scope>
    <source>
        <strain evidence="9 10">DSM 25488</strain>
    </source>
</reference>
<sequence length="454" mass="50395">MHKQLETMKQLPPLSLDMRVNKLKRLAKTIKANQSKIIEAVNTDFSHRSSEESQLAEVMVCLDEIKHTLKHIKQWTKNKVWHANWKFFPSKCAISPQAKGVVGIMSPWNYPFNLVIEPLIAAIAAGNRVMIKPSEMTPNTAQLTRNLLAEVFTNDEVFVVLGDVSVADSFSRLPLDHILFTGSTQVGKIVMKNASENLVPLTLELGGKSPVIIDDNYSINRAAQSIVQGKWFNAGQTCIAPDYILINQSRQEELVAALKKYTAISYPDYEFNDDYSAIINQNHFQRLNQMLSGLAEEHIIKLGQDSTQATCRKMPPTLVITPPKDHPVMQNEIFGPILPIITVAGVDEAIDHINSQAKPLTLYLFSHSKQTIKAVREGTQSGSLAINETLVHFAQEGLPFGGIGASGMGSYHGYQGFVAMSHMKSVYYQSKINVNPMVRAPFTGLKKKILGLLS</sequence>
<dbReference type="InterPro" id="IPR029510">
    <property type="entry name" value="Ald_DH_CS_GLU"/>
</dbReference>
<evidence type="ECO:0000313" key="9">
    <source>
        <dbReference type="EMBL" id="TDR23324.1"/>
    </source>
</evidence>
<dbReference type="GO" id="GO:0004029">
    <property type="term" value="F:aldehyde dehydrogenase (NAD+) activity"/>
    <property type="evidence" value="ECO:0007669"/>
    <property type="project" value="TreeGrafter"/>
</dbReference>
<dbReference type="PANTHER" id="PTHR43570">
    <property type="entry name" value="ALDEHYDE DEHYDROGENASE"/>
    <property type="match status" value="1"/>
</dbReference>
<dbReference type="PROSITE" id="PS00687">
    <property type="entry name" value="ALDEHYDE_DEHYDR_GLU"/>
    <property type="match status" value="1"/>
</dbReference>
<dbReference type="Gene3D" id="3.40.309.10">
    <property type="entry name" value="Aldehyde Dehydrogenase, Chain A, domain 2"/>
    <property type="match status" value="1"/>
</dbReference>
<proteinExistence type="inferred from homology"/>
<organism evidence="9 10">
    <name type="scientific">Marinicella litoralis</name>
    <dbReference type="NCBI Taxonomy" id="644220"/>
    <lineage>
        <taxon>Bacteria</taxon>
        <taxon>Pseudomonadati</taxon>
        <taxon>Pseudomonadota</taxon>
        <taxon>Gammaproteobacteria</taxon>
        <taxon>Lysobacterales</taxon>
        <taxon>Marinicellaceae</taxon>
        <taxon>Marinicella</taxon>
    </lineage>
</organism>
<keyword evidence="3" id="KW-0520">NAD</keyword>
<feature type="domain" description="Aldehyde dehydrogenase" evidence="8">
    <location>
        <begin position="12"/>
        <end position="426"/>
    </location>
</feature>
<dbReference type="OrthoDB" id="9812625at2"/>
<keyword evidence="2 4" id="KW-0560">Oxidoreductase</keyword>
<dbReference type="InterPro" id="IPR016162">
    <property type="entry name" value="Ald_DH_N"/>
</dbReference>
<evidence type="ECO:0000256" key="6">
    <source>
        <dbReference type="PROSITE-ProRule" id="PRU10007"/>
    </source>
</evidence>
<dbReference type="GO" id="GO:0006081">
    <property type="term" value="P:aldehyde metabolic process"/>
    <property type="evidence" value="ECO:0007669"/>
    <property type="project" value="InterPro"/>
</dbReference>
<evidence type="ECO:0000259" key="8">
    <source>
        <dbReference type="Pfam" id="PF00171"/>
    </source>
</evidence>
<dbReference type="GO" id="GO:0005737">
    <property type="term" value="C:cytoplasm"/>
    <property type="evidence" value="ECO:0007669"/>
    <property type="project" value="TreeGrafter"/>
</dbReference>
<gene>
    <name evidence="9" type="ORF">C8D91_0184</name>
</gene>
<dbReference type="AlphaFoldDB" id="A0A4R6XYE4"/>
<dbReference type="EMBL" id="SNZB01000001">
    <property type="protein sequence ID" value="TDR23324.1"/>
    <property type="molecule type" value="Genomic_DNA"/>
</dbReference>
<dbReference type="RefSeq" id="WP_099018027.1">
    <property type="nucleotide sequence ID" value="NZ_NIHB01000001.1"/>
</dbReference>
<evidence type="ECO:0000256" key="5">
    <source>
        <dbReference type="PIRSR" id="PIRSR036492-1"/>
    </source>
</evidence>
<dbReference type="PIRSF" id="PIRSF036492">
    <property type="entry name" value="ALDH"/>
    <property type="match status" value="1"/>
</dbReference>
<dbReference type="InterPro" id="IPR016163">
    <property type="entry name" value="Ald_DH_C"/>
</dbReference>